<dbReference type="RefSeq" id="WP_057979263.1">
    <property type="nucleotide sequence ID" value="NZ_LKHP01000013.1"/>
</dbReference>
<accession>A0A0R3JYI6</accession>
<evidence type="ECO:0000313" key="1">
    <source>
        <dbReference type="EMBL" id="KRQ86212.1"/>
    </source>
</evidence>
<comment type="caution">
    <text evidence="1">The sequence shown here is derived from an EMBL/GenBank/DDBJ whole genome shotgun (WGS) entry which is preliminary data.</text>
</comment>
<gene>
    <name evidence="1" type="ORF">ABG79_01942</name>
</gene>
<protein>
    <recommendedName>
        <fullName evidence="3">DUF2508 domain-containing protein</fullName>
    </recommendedName>
</protein>
<dbReference type="EMBL" id="LKHP01000013">
    <property type="protein sequence ID" value="KRQ86212.1"/>
    <property type="molecule type" value="Genomic_DNA"/>
</dbReference>
<dbReference type="Proteomes" id="UP000052015">
    <property type="component" value="Unassembled WGS sequence"/>
</dbReference>
<organism evidence="1 2">
    <name type="scientific">Caloramator mitchellensis</name>
    <dbReference type="NCBI Taxonomy" id="908809"/>
    <lineage>
        <taxon>Bacteria</taxon>
        <taxon>Bacillati</taxon>
        <taxon>Bacillota</taxon>
        <taxon>Clostridia</taxon>
        <taxon>Eubacteriales</taxon>
        <taxon>Clostridiaceae</taxon>
        <taxon>Caloramator</taxon>
    </lineage>
</organism>
<proteinExistence type="predicted"/>
<keyword evidence="2" id="KW-1185">Reference proteome</keyword>
<dbReference type="STRING" id="908809.ABG79_01942"/>
<name>A0A0R3JYI6_CALMK</name>
<dbReference type="OrthoDB" id="1809893at2"/>
<sequence length="73" mass="8615">MEVKLSILAKTKTEDEMAQNKKLYMEEFKNAVAELENIRDYINYVDDPDLIEFAIFAEKAVEKKIAYLIKKLR</sequence>
<evidence type="ECO:0000313" key="2">
    <source>
        <dbReference type="Proteomes" id="UP000052015"/>
    </source>
</evidence>
<reference evidence="1 2" key="1">
    <citation type="submission" date="2015-09" db="EMBL/GenBank/DDBJ databases">
        <title>Draft genome sequence of a Caloramator mitchellensis, a moderate thermophile from the Great Artesian Basin of Australia.</title>
        <authorList>
            <person name="Patel B.K."/>
        </authorList>
    </citation>
    <scope>NUCLEOTIDE SEQUENCE [LARGE SCALE GENOMIC DNA]</scope>
    <source>
        <strain evidence="1 2">VF08</strain>
    </source>
</reference>
<dbReference type="AlphaFoldDB" id="A0A0R3JYI6"/>
<evidence type="ECO:0008006" key="3">
    <source>
        <dbReference type="Google" id="ProtNLM"/>
    </source>
</evidence>